<keyword evidence="2" id="KW-1185">Reference proteome</keyword>
<gene>
    <name evidence="1" type="ORF">ECRASSUSDP1_LOCUS15158</name>
</gene>
<reference evidence="1" key="1">
    <citation type="submission" date="2023-07" db="EMBL/GenBank/DDBJ databases">
        <authorList>
            <consortium name="AG Swart"/>
            <person name="Singh M."/>
            <person name="Singh A."/>
            <person name="Seah K."/>
            <person name="Emmerich C."/>
        </authorList>
    </citation>
    <scope>NUCLEOTIDE SEQUENCE</scope>
    <source>
        <strain evidence="1">DP1</strain>
    </source>
</reference>
<proteinExistence type="predicted"/>
<evidence type="ECO:0000313" key="1">
    <source>
        <dbReference type="EMBL" id="CAI2373809.1"/>
    </source>
</evidence>
<protein>
    <submittedName>
        <fullName evidence="1">Uncharacterized protein</fullName>
    </submittedName>
</protein>
<evidence type="ECO:0000313" key="2">
    <source>
        <dbReference type="Proteomes" id="UP001295684"/>
    </source>
</evidence>
<accession>A0AAD1XJI9</accession>
<dbReference type="EMBL" id="CAMPGE010015172">
    <property type="protein sequence ID" value="CAI2373809.1"/>
    <property type="molecule type" value="Genomic_DNA"/>
</dbReference>
<comment type="caution">
    <text evidence="1">The sequence shown here is derived from an EMBL/GenBank/DDBJ whole genome shotgun (WGS) entry which is preliminary data.</text>
</comment>
<dbReference type="Proteomes" id="UP001295684">
    <property type="component" value="Unassembled WGS sequence"/>
</dbReference>
<name>A0AAD1XJI9_EUPCR</name>
<sequence length="116" mass="13742">MEPHRLTTSGHFPSLRVRLQPRFDRESHYFKNWEKVKEVRNNLFCNFHLLLGKRKFLTRFLIEKNKGIVCRSSQRINSEIMELDKGVKGLVKRSNACFKLGSNETILEFESSSQFH</sequence>
<dbReference type="AlphaFoldDB" id="A0AAD1XJI9"/>
<organism evidence="1 2">
    <name type="scientific">Euplotes crassus</name>
    <dbReference type="NCBI Taxonomy" id="5936"/>
    <lineage>
        <taxon>Eukaryota</taxon>
        <taxon>Sar</taxon>
        <taxon>Alveolata</taxon>
        <taxon>Ciliophora</taxon>
        <taxon>Intramacronucleata</taxon>
        <taxon>Spirotrichea</taxon>
        <taxon>Hypotrichia</taxon>
        <taxon>Euplotida</taxon>
        <taxon>Euplotidae</taxon>
        <taxon>Moneuplotes</taxon>
    </lineage>
</organism>